<organism evidence="2 3">
    <name type="scientific">Mytilus coruscus</name>
    <name type="common">Sea mussel</name>
    <dbReference type="NCBI Taxonomy" id="42192"/>
    <lineage>
        <taxon>Eukaryota</taxon>
        <taxon>Metazoa</taxon>
        <taxon>Spiralia</taxon>
        <taxon>Lophotrochozoa</taxon>
        <taxon>Mollusca</taxon>
        <taxon>Bivalvia</taxon>
        <taxon>Autobranchia</taxon>
        <taxon>Pteriomorphia</taxon>
        <taxon>Mytilida</taxon>
        <taxon>Mytiloidea</taxon>
        <taxon>Mytilidae</taxon>
        <taxon>Mytilinae</taxon>
        <taxon>Mytilus</taxon>
    </lineage>
</organism>
<reference evidence="2 3" key="1">
    <citation type="submission" date="2020-06" db="EMBL/GenBank/DDBJ databases">
        <authorList>
            <person name="Li R."/>
            <person name="Bekaert M."/>
        </authorList>
    </citation>
    <scope>NUCLEOTIDE SEQUENCE [LARGE SCALE GENOMIC DNA]</scope>
    <source>
        <strain evidence="3">wild</strain>
    </source>
</reference>
<sequence length="169" mass="19186">MDRAAIDILGPIPQTYNGNRYLMVITDYFTRYAEAYPIPNIYASTVAEKMVTEFICSYGVPTQIHTDQGSQFTSDLFLQLCKLLHIDKTRNSPFHPQSSGLVERLNGTIEDMLSKVVSKNQRDWDTYVPLLMLAYRSAPHETLGEKNNMLICLVVKFTSPLIKFMGSLP</sequence>
<dbReference type="InterPro" id="IPR012337">
    <property type="entry name" value="RNaseH-like_sf"/>
</dbReference>
<accession>A0A6J8E327</accession>
<dbReference type="GO" id="GO:0015074">
    <property type="term" value="P:DNA integration"/>
    <property type="evidence" value="ECO:0007669"/>
    <property type="project" value="InterPro"/>
</dbReference>
<dbReference type="SUPFAM" id="SSF53098">
    <property type="entry name" value="Ribonuclease H-like"/>
    <property type="match status" value="1"/>
</dbReference>
<dbReference type="InterPro" id="IPR050951">
    <property type="entry name" value="Retrovirus_Pol_polyprotein"/>
</dbReference>
<dbReference type="GO" id="GO:0003676">
    <property type="term" value="F:nucleic acid binding"/>
    <property type="evidence" value="ECO:0007669"/>
    <property type="project" value="InterPro"/>
</dbReference>
<evidence type="ECO:0000313" key="2">
    <source>
        <dbReference type="EMBL" id="CAC5415224.1"/>
    </source>
</evidence>
<protein>
    <recommendedName>
        <fullName evidence="1">Integrase catalytic domain-containing protein</fullName>
    </recommendedName>
</protein>
<dbReference type="EMBL" id="CACVKT020008387">
    <property type="protein sequence ID" value="CAC5415224.1"/>
    <property type="molecule type" value="Genomic_DNA"/>
</dbReference>
<keyword evidence="3" id="KW-1185">Reference proteome</keyword>
<dbReference type="Proteomes" id="UP000507470">
    <property type="component" value="Unassembled WGS sequence"/>
</dbReference>
<name>A0A6J8E327_MYTCO</name>
<dbReference type="PANTHER" id="PTHR37984:SF15">
    <property type="entry name" value="INTEGRASE CATALYTIC DOMAIN-CONTAINING PROTEIN"/>
    <property type="match status" value="1"/>
</dbReference>
<dbReference type="PROSITE" id="PS50994">
    <property type="entry name" value="INTEGRASE"/>
    <property type="match status" value="1"/>
</dbReference>
<dbReference type="Pfam" id="PF00665">
    <property type="entry name" value="rve"/>
    <property type="match status" value="1"/>
</dbReference>
<dbReference type="AlphaFoldDB" id="A0A6J8E327"/>
<dbReference type="FunFam" id="3.30.420.10:FF:000032">
    <property type="entry name" value="Retrovirus-related Pol polyprotein from transposon 297-like Protein"/>
    <property type="match status" value="1"/>
</dbReference>
<feature type="domain" description="Integrase catalytic" evidence="1">
    <location>
        <begin position="1"/>
        <end position="168"/>
    </location>
</feature>
<gene>
    <name evidence="2" type="ORF">MCOR_47930</name>
</gene>
<evidence type="ECO:0000259" key="1">
    <source>
        <dbReference type="PROSITE" id="PS50994"/>
    </source>
</evidence>
<dbReference type="OrthoDB" id="10047254at2759"/>
<dbReference type="InterPro" id="IPR036397">
    <property type="entry name" value="RNaseH_sf"/>
</dbReference>
<dbReference type="PANTHER" id="PTHR37984">
    <property type="entry name" value="PROTEIN CBG26694"/>
    <property type="match status" value="1"/>
</dbReference>
<proteinExistence type="predicted"/>
<dbReference type="InterPro" id="IPR001584">
    <property type="entry name" value="Integrase_cat-core"/>
</dbReference>
<dbReference type="Gene3D" id="3.30.420.10">
    <property type="entry name" value="Ribonuclease H-like superfamily/Ribonuclease H"/>
    <property type="match status" value="1"/>
</dbReference>
<evidence type="ECO:0000313" key="3">
    <source>
        <dbReference type="Proteomes" id="UP000507470"/>
    </source>
</evidence>